<evidence type="ECO:0000256" key="1">
    <source>
        <dbReference type="ARBA" id="ARBA00004128"/>
    </source>
</evidence>
<evidence type="ECO:0000259" key="10">
    <source>
        <dbReference type="Pfam" id="PF01490"/>
    </source>
</evidence>
<gene>
    <name evidence="11" type="ORF">TPC1_15968</name>
</gene>
<keyword evidence="8 9" id="KW-0472">Membrane</keyword>
<evidence type="ECO:0000256" key="4">
    <source>
        <dbReference type="ARBA" id="ARBA00022554"/>
    </source>
</evidence>
<keyword evidence="5 9" id="KW-0812">Transmembrane</keyword>
<evidence type="ECO:0000256" key="3">
    <source>
        <dbReference type="ARBA" id="ARBA00022448"/>
    </source>
</evidence>
<dbReference type="EMBL" id="GDID01004431">
    <property type="protein sequence ID" value="JAP92175.1"/>
    <property type="molecule type" value="Transcribed_RNA"/>
</dbReference>
<organism evidence="11">
    <name type="scientific">Trepomonas sp. PC1</name>
    <dbReference type="NCBI Taxonomy" id="1076344"/>
    <lineage>
        <taxon>Eukaryota</taxon>
        <taxon>Metamonada</taxon>
        <taxon>Diplomonadida</taxon>
        <taxon>Hexamitidae</taxon>
        <taxon>Hexamitinae</taxon>
        <taxon>Trepomonas</taxon>
    </lineage>
</organism>
<evidence type="ECO:0000256" key="5">
    <source>
        <dbReference type="ARBA" id="ARBA00022692"/>
    </source>
</evidence>
<feature type="transmembrane region" description="Helical" evidence="9">
    <location>
        <begin position="12"/>
        <end position="28"/>
    </location>
</feature>
<dbReference type="GO" id="GO:0015189">
    <property type="term" value="F:L-lysine transmembrane transporter activity"/>
    <property type="evidence" value="ECO:0007669"/>
    <property type="project" value="TreeGrafter"/>
</dbReference>
<dbReference type="PANTHER" id="PTHR22950">
    <property type="entry name" value="AMINO ACID TRANSPORTER"/>
    <property type="match status" value="1"/>
</dbReference>
<protein>
    <submittedName>
        <fullName evidence="11">Amino acid transporter family protein</fullName>
    </submittedName>
</protein>
<dbReference type="GO" id="GO:0005774">
    <property type="term" value="C:vacuolar membrane"/>
    <property type="evidence" value="ECO:0007669"/>
    <property type="project" value="UniProtKB-SubCell"/>
</dbReference>
<feature type="transmembrane region" description="Helical" evidence="9">
    <location>
        <begin position="196"/>
        <end position="217"/>
    </location>
</feature>
<evidence type="ECO:0000313" key="11">
    <source>
        <dbReference type="EMBL" id="JAP92175.1"/>
    </source>
</evidence>
<evidence type="ECO:0000256" key="8">
    <source>
        <dbReference type="ARBA" id="ARBA00023136"/>
    </source>
</evidence>
<accession>A0A146K8S4</accession>
<dbReference type="GO" id="GO:0015194">
    <property type="term" value="F:L-serine transmembrane transporter activity"/>
    <property type="evidence" value="ECO:0007669"/>
    <property type="project" value="TreeGrafter"/>
</dbReference>
<feature type="transmembrane region" description="Helical" evidence="9">
    <location>
        <begin position="154"/>
        <end position="175"/>
    </location>
</feature>
<reference evidence="11" key="1">
    <citation type="submission" date="2015-07" db="EMBL/GenBank/DDBJ databases">
        <title>Adaptation to a free-living lifestyle via gene acquisitions in the diplomonad Trepomonas sp. PC1.</title>
        <authorList>
            <person name="Xu F."/>
            <person name="Jerlstrom-Hultqvist J."/>
            <person name="Kolisko M."/>
            <person name="Simpson A.G.B."/>
            <person name="Roger A.J."/>
            <person name="Svard S.G."/>
            <person name="Andersson J.O."/>
        </authorList>
    </citation>
    <scope>NUCLEOTIDE SEQUENCE</scope>
    <source>
        <strain evidence="11">PC1</strain>
    </source>
</reference>
<dbReference type="InterPro" id="IPR013057">
    <property type="entry name" value="AA_transpt_TM"/>
</dbReference>
<dbReference type="GO" id="GO:0005290">
    <property type="term" value="F:L-histidine transmembrane transporter activity"/>
    <property type="evidence" value="ECO:0007669"/>
    <property type="project" value="TreeGrafter"/>
</dbReference>
<dbReference type="GO" id="GO:0005302">
    <property type="term" value="F:L-tyrosine transmembrane transporter activity"/>
    <property type="evidence" value="ECO:0007669"/>
    <property type="project" value="TreeGrafter"/>
</dbReference>
<keyword evidence="7 9" id="KW-1133">Transmembrane helix</keyword>
<evidence type="ECO:0000256" key="7">
    <source>
        <dbReference type="ARBA" id="ARBA00022989"/>
    </source>
</evidence>
<keyword evidence="4" id="KW-0926">Vacuole</keyword>
<dbReference type="Pfam" id="PF01490">
    <property type="entry name" value="Aa_trans"/>
    <property type="match status" value="1"/>
</dbReference>
<evidence type="ECO:0000256" key="6">
    <source>
        <dbReference type="ARBA" id="ARBA00022970"/>
    </source>
</evidence>
<evidence type="ECO:0000256" key="9">
    <source>
        <dbReference type="SAM" id="Phobius"/>
    </source>
</evidence>
<feature type="domain" description="Amino acid transporter transmembrane" evidence="10">
    <location>
        <begin position="11"/>
        <end position="279"/>
    </location>
</feature>
<proteinExistence type="inferred from homology"/>
<dbReference type="AlphaFoldDB" id="A0A146K8S4"/>
<comment type="subcellular location">
    <subcellularLocation>
        <location evidence="1">Vacuole membrane</location>
        <topology evidence="1">Multi-pass membrane protein</topology>
    </subcellularLocation>
</comment>
<name>A0A146K8S4_9EUKA</name>
<sequence>MFSIHLQFQLQLTFWAFMLILIYPLASMKKLDFLHWTSYITIMVVVYILIMTIVYFASGEFHPLPPVAFRVPSAKSMTTFPLFQNAYCCHYQIANIYRDLKQKSEGKMRKVIALTTTIVFTLYVLVALFGYFTFTQQLELNSNLLNVFNKLAGNLWYIQASNYLMLVAMIAHYPLPCFGLRRTVEALFWKDVDAPTLWRFAICLIIIAVTGIIGSFVDNISDVLGYTSSLAGSCVVFIFPSIFSFMVWKRKGGKLRLAGSIVGGFVGLFVMITGLVCSIIAGTTGH</sequence>
<feature type="transmembrane region" description="Helical" evidence="9">
    <location>
        <begin position="111"/>
        <end position="134"/>
    </location>
</feature>
<dbReference type="GO" id="GO:0061459">
    <property type="term" value="F:L-arginine transmembrane transporter activity"/>
    <property type="evidence" value="ECO:0007669"/>
    <property type="project" value="TreeGrafter"/>
</dbReference>
<keyword evidence="3" id="KW-0813">Transport</keyword>
<comment type="similarity">
    <text evidence="2">Belongs to the amino acid/polyamine transporter 2 family.</text>
</comment>
<feature type="transmembrane region" description="Helical" evidence="9">
    <location>
        <begin position="260"/>
        <end position="281"/>
    </location>
</feature>
<evidence type="ECO:0000256" key="2">
    <source>
        <dbReference type="ARBA" id="ARBA00008066"/>
    </source>
</evidence>
<dbReference type="GO" id="GO:0005313">
    <property type="term" value="F:L-glutamate transmembrane transporter activity"/>
    <property type="evidence" value="ECO:0007669"/>
    <property type="project" value="TreeGrafter"/>
</dbReference>
<keyword evidence="6" id="KW-0029">Amino-acid transport</keyword>
<feature type="transmembrane region" description="Helical" evidence="9">
    <location>
        <begin position="34"/>
        <end position="57"/>
    </location>
</feature>
<feature type="transmembrane region" description="Helical" evidence="9">
    <location>
        <begin position="223"/>
        <end position="248"/>
    </location>
</feature>
<dbReference type="PANTHER" id="PTHR22950:SF678">
    <property type="entry name" value="VACUOLAR AMINO ACID TRANSPORTER 5-RELATED"/>
    <property type="match status" value="1"/>
</dbReference>